<gene>
    <name evidence="3" type="ORF">S01H4_38596</name>
</gene>
<sequence length="151" mass="16925">SAPVEPAGLGPEPAEPVIPPAPEPPADQNDQIAMVQYMNALNSYQDEVQVIQDQFRSEMDLYRSQADLYTAQMKEYQTAKISYDSARSTAVSSAESLIKGNIDMIGWAFVNVRVIEKLITWITRTWIAQFIIISVYFVLILVLIKRKDASA</sequence>
<name>X1CI64_9ZZZZ</name>
<feature type="non-terminal residue" evidence="3">
    <location>
        <position position="1"/>
    </location>
</feature>
<keyword evidence="2" id="KW-0812">Transmembrane</keyword>
<accession>X1CI64</accession>
<keyword evidence="2" id="KW-0472">Membrane</keyword>
<feature type="compositionally biased region" description="Pro residues" evidence="1">
    <location>
        <begin position="13"/>
        <end position="25"/>
    </location>
</feature>
<organism evidence="3">
    <name type="scientific">marine sediment metagenome</name>
    <dbReference type="NCBI Taxonomy" id="412755"/>
    <lineage>
        <taxon>unclassified sequences</taxon>
        <taxon>metagenomes</taxon>
        <taxon>ecological metagenomes</taxon>
    </lineage>
</organism>
<feature type="transmembrane region" description="Helical" evidence="2">
    <location>
        <begin position="126"/>
        <end position="144"/>
    </location>
</feature>
<evidence type="ECO:0000256" key="2">
    <source>
        <dbReference type="SAM" id="Phobius"/>
    </source>
</evidence>
<dbReference type="AlphaFoldDB" id="X1CI64"/>
<protein>
    <submittedName>
        <fullName evidence="3">Uncharacterized protein</fullName>
    </submittedName>
</protein>
<dbReference type="EMBL" id="BART01020827">
    <property type="protein sequence ID" value="GAG92782.1"/>
    <property type="molecule type" value="Genomic_DNA"/>
</dbReference>
<keyword evidence="2" id="KW-1133">Transmembrane helix</keyword>
<evidence type="ECO:0000256" key="1">
    <source>
        <dbReference type="SAM" id="MobiDB-lite"/>
    </source>
</evidence>
<reference evidence="3" key="1">
    <citation type="journal article" date="2014" name="Front. Microbiol.">
        <title>High frequency of phylogenetically diverse reductive dehalogenase-homologous genes in deep subseafloor sedimentary metagenomes.</title>
        <authorList>
            <person name="Kawai M."/>
            <person name="Futagami T."/>
            <person name="Toyoda A."/>
            <person name="Takaki Y."/>
            <person name="Nishi S."/>
            <person name="Hori S."/>
            <person name="Arai W."/>
            <person name="Tsubouchi T."/>
            <person name="Morono Y."/>
            <person name="Uchiyama I."/>
            <person name="Ito T."/>
            <person name="Fujiyama A."/>
            <person name="Inagaki F."/>
            <person name="Takami H."/>
        </authorList>
    </citation>
    <scope>NUCLEOTIDE SEQUENCE</scope>
    <source>
        <strain evidence="3">Expedition CK06-06</strain>
    </source>
</reference>
<feature type="compositionally biased region" description="Low complexity" evidence="1">
    <location>
        <begin position="1"/>
        <end position="12"/>
    </location>
</feature>
<feature type="region of interest" description="Disordered" evidence="1">
    <location>
        <begin position="1"/>
        <end position="28"/>
    </location>
</feature>
<comment type="caution">
    <text evidence="3">The sequence shown here is derived from an EMBL/GenBank/DDBJ whole genome shotgun (WGS) entry which is preliminary data.</text>
</comment>
<proteinExistence type="predicted"/>
<evidence type="ECO:0000313" key="3">
    <source>
        <dbReference type="EMBL" id="GAG92782.1"/>
    </source>
</evidence>